<accession>A0ABR2YWM9</accession>
<comment type="subcellular location">
    <subcellularLocation>
        <location evidence="5">Peroxisome</location>
    </subcellularLocation>
</comment>
<dbReference type="CDD" id="cd00445">
    <property type="entry name" value="Uricase"/>
    <property type="match status" value="1"/>
</dbReference>
<dbReference type="EC" id="1.7.3.3" evidence="5 6"/>
<dbReference type="PRINTS" id="PR00093">
    <property type="entry name" value="URICASE"/>
</dbReference>
<dbReference type="EMBL" id="JALJOT010000003">
    <property type="protein sequence ID" value="KAK9916223.1"/>
    <property type="molecule type" value="Genomic_DNA"/>
</dbReference>
<evidence type="ECO:0000256" key="4">
    <source>
        <dbReference type="ARBA" id="ARBA00023002"/>
    </source>
</evidence>
<comment type="function">
    <text evidence="5 6">Catalyzes the oxidation of uric acid to 5-hydroxyisourate, which is further processed to form (S)-allantoin.</text>
</comment>
<dbReference type="Pfam" id="PF01014">
    <property type="entry name" value="Uricase"/>
    <property type="match status" value="2"/>
</dbReference>
<dbReference type="PANTHER" id="PTHR42874:SF1">
    <property type="entry name" value="URICASE"/>
    <property type="match status" value="1"/>
</dbReference>
<evidence type="ECO:0000256" key="2">
    <source>
        <dbReference type="ARBA" id="ARBA00009760"/>
    </source>
</evidence>
<reference evidence="7 8" key="1">
    <citation type="journal article" date="2024" name="Nat. Commun.">
        <title>Phylogenomics reveals the evolutionary origins of lichenization in chlorophyte algae.</title>
        <authorList>
            <person name="Puginier C."/>
            <person name="Libourel C."/>
            <person name="Otte J."/>
            <person name="Skaloud P."/>
            <person name="Haon M."/>
            <person name="Grisel S."/>
            <person name="Petersen M."/>
            <person name="Berrin J.G."/>
            <person name="Delaux P.M."/>
            <person name="Dal Grande F."/>
            <person name="Keller J."/>
        </authorList>
    </citation>
    <scope>NUCLEOTIDE SEQUENCE [LARGE SCALE GENOMIC DNA]</scope>
    <source>
        <strain evidence="7 8">SAG 216-7</strain>
    </source>
</reference>
<keyword evidence="8" id="KW-1185">Reference proteome</keyword>
<proteinExistence type="inferred from homology"/>
<name>A0ABR2YWM9_9CHLO</name>
<dbReference type="PANTHER" id="PTHR42874">
    <property type="entry name" value="URICASE"/>
    <property type="match status" value="1"/>
</dbReference>
<dbReference type="SUPFAM" id="SSF55620">
    <property type="entry name" value="Tetrahydrobiopterin biosynthesis enzymes-like"/>
    <property type="match status" value="2"/>
</dbReference>
<comment type="catalytic activity">
    <reaction evidence="5 6">
        <text>urate + O2 + H2O = 5-hydroxyisourate + H2O2</text>
        <dbReference type="Rhea" id="RHEA:21368"/>
        <dbReference type="ChEBI" id="CHEBI:15377"/>
        <dbReference type="ChEBI" id="CHEBI:15379"/>
        <dbReference type="ChEBI" id="CHEBI:16240"/>
        <dbReference type="ChEBI" id="CHEBI:17775"/>
        <dbReference type="ChEBI" id="CHEBI:18072"/>
        <dbReference type="EC" id="1.7.3.3"/>
    </reaction>
</comment>
<evidence type="ECO:0000313" key="7">
    <source>
        <dbReference type="EMBL" id="KAK9916223.1"/>
    </source>
</evidence>
<evidence type="ECO:0000256" key="3">
    <source>
        <dbReference type="ARBA" id="ARBA00022631"/>
    </source>
</evidence>
<keyword evidence="4 5" id="KW-0560">Oxidoreductase</keyword>
<comment type="pathway">
    <text evidence="1 5">Purine metabolism; urate degradation; (S)-allantoin from urate: step 1/3.</text>
</comment>
<sequence length="294" mass="32986">MCAATLKEHQHGKSRVRLGRTWREGDVHHFVEWTVNTMLESDMAHAFQDGSNTDMTATDTQKNTVYYIAKQCNKRCSPEEYAIALARHFVDTYPKVSKAKVWVEQAPWVRSQVDGQPHNHGFAHTGAEIRTVFVTADDQGNASVTAGLKGYKVLKTTQSGYEGYLRDKFTLLPETRERIMASSIATTWKYSGPVSYDAAYAEVKEALQTAFWGPPKSGVYSPSVQYTLFEMGKLALARVPQVESIYLNMPNLHFLPCNPVTSKFEDDVYIATSEPHGNIEATITRGDIEPHCKL</sequence>
<dbReference type="NCBIfam" id="TIGR03383">
    <property type="entry name" value="urate_oxi"/>
    <property type="match status" value="1"/>
</dbReference>
<evidence type="ECO:0000256" key="6">
    <source>
        <dbReference type="RuleBase" id="RU004455"/>
    </source>
</evidence>
<gene>
    <name evidence="7" type="ORF">WJX75_000218</name>
</gene>
<keyword evidence="3 5" id="KW-0659">Purine metabolism</keyword>
<evidence type="ECO:0000313" key="8">
    <source>
        <dbReference type="Proteomes" id="UP001491310"/>
    </source>
</evidence>
<comment type="caution">
    <text evidence="7">The sequence shown here is derived from an EMBL/GenBank/DDBJ whole genome shotgun (WGS) entry which is preliminary data.</text>
</comment>
<dbReference type="Gene3D" id="3.10.270.10">
    <property type="entry name" value="Urate Oxidase"/>
    <property type="match status" value="1"/>
</dbReference>
<keyword evidence="5" id="KW-0576">Peroxisome</keyword>
<dbReference type="InterPro" id="IPR002042">
    <property type="entry name" value="Uricase"/>
</dbReference>
<evidence type="ECO:0000256" key="1">
    <source>
        <dbReference type="ARBA" id="ARBA00004831"/>
    </source>
</evidence>
<dbReference type="PIRSF" id="PIRSF000241">
    <property type="entry name" value="Urate_oxidase"/>
    <property type="match status" value="1"/>
</dbReference>
<comment type="similarity">
    <text evidence="2 5 6">Belongs to the uricase family.</text>
</comment>
<evidence type="ECO:0000256" key="5">
    <source>
        <dbReference type="PIRNR" id="PIRNR000241"/>
    </source>
</evidence>
<protein>
    <recommendedName>
        <fullName evidence="5 6">Uricase</fullName>
        <ecNumber evidence="5 6">1.7.3.3</ecNumber>
    </recommendedName>
    <alternativeName>
        <fullName evidence="5">Urate oxidase</fullName>
    </alternativeName>
</protein>
<dbReference type="Proteomes" id="UP001491310">
    <property type="component" value="Unassembled WGS sequence"/>
</dbReference>
<organism evidence="7 8">
    <name type="scientific">Coccomyxa subellipsoidea</name>
    <dbReference type="NCBI Taxonomy" id="248742"/>
    <lineage>
        <taxon>Eukaryota</taxon>
        <taxon>Viridiplantae</taxon>
        <taxon>Chlorophyta</taxon>
        <taxon>core chlorophytes</taxon>
        <taxon>Trebouxiophyceae</taxon>
        <taxon>Trebouxiophyceae incertae sedis</taxon>
        <taxon>Coccomyxaceae</taxon>
        <taxon>Coccomyxa</taxon>
    </lineage>
</organism>